<proteinExistence type="predicted"/>
<protein>
    <submittedName>
        <fullName evidence="1">Uncharacterized protein</fullName>
    </submittedName>
</protein>
<evidence type="ECO:0000313" key="1">
    <source>
        <dbReference type="EMBL" id="DAE04417.1"/>
    </source>
</evidence>
<organism evidence="1">
    <name type="scientific">Myoviridae sp. ctBrv3</name>
    <dbReference type="NCBI Taxonomy" id="2825047"/>
    <lineage>
        <taxon>Viruses</taxon>
        <taxon>Duplodnaviria</taxon>
        <taxon>Heunggongvirae</taxon>
        <taxon>Uroviricota</taxon>
        <taxon>Caudoviricetes</taxon>
    </lineage>
</organism>
<dbReference type="EMBL" id="BK015387">
    <property type="protein sequence ID" value="DAE04417.1"/>
    <property type="molecule type" value="Genomic_DNA"/>
</dbReference>
<accession>A0A8S5PDG8</accession>
<reference evidence="1" key="1">
    <citation type="journal article" date="2021" name="Proc. Natl. Acad. Sci. U.S.A.">
        <title>A Catalog of Tens of Thousands of Viruses from Human Metagenomes Reveals Hidden Associations with Chronic Diseases.</title>
        <authorList>
            <person name="Tisza M.J."/>
            <person name="Buck C.B."/>
        </authorList>
    </citation>
    <scope>NUCLEOTIDE SEQUENCE</scope>
    <source>
        <strain evidence="1">CtBrv3</strain>
    </source>
</reference>
<sequence length="34" mass="4171">MKSIIFKKFIREGIDSLLFFFCNFKIGIYNNYEM</sequence>
<name>A0A8S5PDG8_9CAUD</name>